<reference evidence="3 4" key="1">
    <citation type="submission" date="2024-06" db="EMBL/GenBank/DDBJ databases">
        <title>Sorghum-associated microbial communities from plants grown in Nebraska, USA.</title>
        <authorList>
            <person name="Schachtman D."/>
        </authorList>
    </citation>
    <scope>NUCLEOTIDE SEQUENCE [LARGE SCALE GENOMIC DNA]</scope>
    <source>
        <strain evidence="3 4">1757</strain>
    </source>
</reference>
<accession>A0ABV2PTB5</accession>
<dbReference type="SMART" id="SM00028">
    <property type="entry name" value="TPR"/>
    <property type="match status" value="4"/>
</dbReference>
<evidence type="ECO:0000256" key="1">
    <source>
        <dbReference type="ARBA" id="ARBA00022679"/>
    </source>
</evidence>
<evidence type="ECO:0000256" key="2">
    <source>
        <dbReference type="PROSITE-ProRule" id="PRU00339"/>
    </source>
</evidence>
<dbReference type="InterPro" id="IPR011990">
    <property type="entry name" value="TPR-like_helical_dom_sf"/>
</dbReference>
<keyword evidence="2" id="KW-0802">TPR repeat</keyword>
<dbReference type="Pfam" id="PF13469">
    <property type="entry name" value="Sulfotransfer_3"/>
    <property type="match status" value="1"/>
</dbReference>
<keyword evidence="4" id="KW-1185">Reference proteome</keyword>
<dbReference type="Pfam" id="PF14559">
    <property type="entry name" value="TPR_19"/>
    <property type="match status" value="1"/>
</dbReference>
<keyword evidence="1" id="KW-0808">Transferase</keyword>
<dbReference type="SUPFAM" id="SSF52540">
    <property type="entry name" value="P-loop containing nucleoside triphosphate hydrolases"/>
    <property type="match status" value="1"/>
</dbReference>
<dbReference type="Pfam" id="PF13432">
    <property type="entry name" value="TPR_16"/>
    <property type="match status" value="1"/>
</dbReference>
<protein>
    <submittedName>
        <fullName evidence="3">Tetratricopeptide (TPR) repeat protein</fullName>
    </submittedName>
</protein>
<dbReference type="PROSITE" id="PS50005">
    <property type="entry name" value="TPR"/>
    <property type="match status" value="1"/>
</dbReference>
<dbReference type="PANTHER" id="PTHR12788:SF10">
    <property type="entry name" value="PROTEIN-TYROSINE SULFOTRANSFERASE"/>
    <property type="match status" value="1"/>
</dbReference>
<dbReference type="RefSeq" id="WP_354547101.1">
    <property type="nucleotide sequence ID" value="NZ_JBEPSD010000001.1"/>
</dbReference>
<proteinExistence type="predicted"/>
<dbReference type="EMBL" id="JBEPSD010000001">
    <property type="protein sequence ID" value="MET4568267.1"/>
    <property type="molecule type" value="Genomic_DNA"/>
</dbReference>
<gene>
    <name evidence="3" type="ORF">ABIE04_000594</name>
</gene>
<evidence type="ECO:0000313" key="3">
    <source>
        <dbReference type="EMBL" id="MET4568267.1"/>
    </source>
</evidence>
<dbReference type="SUPFAM" id="SSF48452">
    <property type="entry name" value="TPR-like"/>
    <property type="match status" value="1"/>
</dbReference>
<dbReference type="InterPro" id="IPR027417">
    <property type="entry name" value="P-loop_NTPase"/>
</dbReference>
<dbReference type="Proteomes" id="UP001549251">
    <property type="component" value="Unassembled WGS sequence"/>
</dbReference>
<organism evidence="3 4">
    <name type="scientific">Rhodanobacter soli</name>
    <dbReference type="NCBI Taxonomy" id="590609"/>
    <lineage>
        <taxon>Bacteria</taxon>
        <taxon>Pseudomonadati</taxon>
        <taxon>Pseudomonadota</taxon>
        <taxon>Gammaproteobacteria</taxon>
        <taxon>Lysobacterales</taxon>
        <taxon>Rhodanobacteraceae</taxon>
        <taxon>Rhodanobacter</taxon>
    </lineage>
</organism>
<feature type="repeat" description="TPR" evidence="2">
    <location>
        <begin position="161"/>
        <end position="194"/>
    </location>
</feature>
<dbReference type="InterPro" id="IPR019734">
    <property type="entry name" value="TPR_rpt"/>
</dbReference>
<dbReference type="PANTHER" id="PTHR12788">
    <property type="entry name" value="PROTEIN-TYROSINE SULFOTRANSFERASE 2"/>
    <property type="match status" value="1"/>
</dbReference>
<dbReference type="Gene3D" id="3.40.50.300">
    <property type="entry name" value="P-loop containing nucleotide triphosphate hydrolases"/>
    <property type="match status" value="1"/>
</dbReference>
<name>A0ABV2PTB5_9GAMM</name>
<sequence>MPSPTAEHRPPSGAEPRLDGLAPAAMRQMQAAAHAIRDGAEAVAMQALDGVLAMTPGHPEALRLYAILHARAHRHAEAKAVLQHAIAQWPDYVLAHSDLGNVQQAAGELDAAFASWRQACALAPQAPMPWFNLGRNLQLHGDTAAAIEALQHAHALAPDFLPALLLLGDALVHAGRFDEADAHYRAALALHPACGDAWRGLANMKTRPLSGHDREQLATALRQPGFGAADRIAMGFALGKVCEDQGHYEQAFAALNQANAELRQLHPWNADAFHAHADALFAASARLPAAADPTLGREVIFIVGLPRSGSTLFEQILAAHPDVEGASELPDLERVLGDESTRRRQPLLQWIAAATADDWQRLGRRYLELTARWRRHKPRHTDKLPSNWLLGGVLGAMLPGARIVDARRDALEAGWSCYKQQFYRLPHFACTLTDIAAYIRDYERIMGAWQAAAPQRIRIQRYEALLVEPEREIRNLLTFCDLSFDPACLDYHHAKRSVRTASATQVRQPLQHNTARADRYGALLDPLRLGLGLPMSGR</sequence>
<comment type="caution">
    <text evidence="3">The sequence shown here is derived from an EMBL/GenBank/DDBJ whole genome shotgun (WGS) entry which is preliminary data.</text>
</comment>
<evidence type="ECO:0000313" key="4">
    <source>
        <dbReference type="Proteomes" id="UP001549251"/>
    </source>
</evidence>
<dbReference type="InterPro" id="IPR026634">
    <property type="entry name" value="TPST-like"/>
</dbReference>
<dbReference type="Gene3D" id="1.25.40.10">
    <property type="entry name" value="Tetratricopeptide repeat domain"/>
    <property type="match status" value="2"/>
</dbReference>